<dbReference type="PANTHER" id="PTHR47245">
    <property type="entry name" value="PEPTIDYLPROLYL ISOMERASE"/>
    <property type="match status" value="1"/>
</dbReference>
<dbReference type="AlphaFoldDB" id="A0A4Y6PNG8"/>
<dbReference type="SUPFAM" id="SSF54534">
    <property type="entry name" value="FKBP-like"/>
    <property type="match status" value="1"/>
</dbReference>
<name>A0A4Y6PNG8_PERCE</name>
<dbReference type="InterPro" id="IPR027304">
    <property type="entry name" value="Trigger_fact/SurA_dom_sf"/>
</dbReference>
<dbReference type="OrthoDB" id="9768393at2"/>
<dbReference type="Proteomes" id="UP000315995">
    <property type="component" value="Chromosome"/>
</dbReference>
<evidence type="ECO:0000313" key="4">
    <source>
        <dbReference type="Proteomes" id="UP000315995"/>
    </source>
</evidence>
<gene>
    <name evidence="3" type="ORF">FIV42_03075</name>
</gene>
<keyword evidence="1" id="KW-0697">Rotamase</keyword>
<organism evidence="3 4">
    <name type="scientific">Persicimonas caeni</name>
    <dbReference type="NCBI Taxonomy" id="2292766"/>
    <lineage>
        <taxon>Bacteria</taxon>
        <taxon>Deltaproteobacteria</taxon>
        <taxon>Bradymonadales</taxon>
        <taxon>Bradymonadaceae</taxon>
        <taxon>Persicimonas</taxon>
    </lineage>
</organism>
<dbReference type="GO" id="GO:0003755">
    <property type="term" value="F:peptidyl-prolyl cis-trans isomerase activity"/>
    <property type="evidence" value="ECO:0007669"/>
    <property type="project" value="UniProtKB-KW"/>
</dbReference>
<dbReference type="RefSeq" id="WP_141196250.1">
    <property type="nucleotide sequence ID" value="NZ_CP041186.1"/>
</dbReference>
<dbReference type="InterPro" id="IPR000297">
    <property type="entry name" value="PPIase_PpiC"/>
</dbReference>
<accession>A0A4Y6PNG8</accession>
<evidence type="ECO:0000256" key="1">
    <source>
        <dbReference type="PROSITE-ProRule" id="PRU00278"/>
    </source>
</evidence>
<sequence>MSTWWRTLGLGALLWVAGVGCGEQEVVHPDSAAALQAAEKANTAEAVAQVDGRKISVDEFESYWREHPSLTREEALERVIEREVLVATALERGLVDDAELTLARKRAMVRQLLEAHVEREVTVDDITDEQLAGAVEAVEAEVGHPPGIRASHLVVLVPPDKQKKAPKKKVAEWMEQSKTWLQTIRGELPDAPTIFDLLGAQERFADQLPDPLKVQVDLHLAFPAEEARGELPKGWNRVVEPFREASAKLARQERFGELSEPVETRFGWHLILVEGTMPAKVAEAEPVREVARWRLLRQKRQARFGEVFEKWAQDVHLLTYPEIISQAEELNK</sequence>
<dbReference type="PROSITE" id="PS50198">
    <property type="entry name" value="PPIC_PPIASE_2"/>
    <property type="match status" value="1"/>
</dbReference>
<dbReference type="PROSITE" id="PS51257">
    <property type="entry name" value="PROKAR_LIPOPROTEIN"/>
    <property type="match status" value="1"/>
</dbReference>
<keyword evidence="1" id="KW-0413">Isomerase</keyword>
<dbReference type="PANTHER" id="PTHR47245:SF2">
    <property type="entry name" value="PEPTIDYL-PROLYL CIS-TRANS ISOMERASE HP_0175-RELATED"/>
    <property type="match status" value="1"/>
</dbReference>
<protein>
    <recommendedName>
        <fullName evidence="2">PpiC domain-containing protein</fullName>
    </recommendedName>
</protein>
<dbReference type="SUPFAM" id="SSF109998">
    <property type="entry name" value="Triger factor/SurA peptide-binding domain-like"/>
    <property type="match status" value="1"/>
</dbReference>
<dbReference type="EMBL" id="CP041186">
    <property type="protein sequence ID" value="QDG49753.1"/>
    <property type="molecule type" value="Genomic_DNA"/>
</dbReference>
<proteinExistence type="predicted"/>
<feature type="domain" description="PpiC" evidence="2">
    <location>
        <begin position="145"/>
        <end position="275"/>
    </location>
</feature>
<dbReference type="InterPro" id="IPR050245">
    <property type="entry name" value="PrsA_foldase"/>
</dbReference>
<accession>A0A5B8XZY0</accession>
<evidence type="ECO:0000259" key="2">
    <source>
        <dbReference type="PROSITE" id="PS50198"/>
    </source>
</evidence>
<keyword evidence="4" id="KW-1185">Reference proteome</keyword>
<dbReference type="Gene3D" id="3.10.50.40">
    <property type="match status" value="1"/>
</dbReference>
<reference evidence="3 4" key="1">
    <citation type="submission" date="2019-06" db="EMBL/GenBank/DDBJ databases">
        <title>Persicimonas caeni gen. nov., sp. nov., a predatory bacterium isolated from solar saltern.</title>
        <authorList>
            <person name="Wang S."/>
        </authorList>
    </citation>
    <scope>NUCLEOTIDE SEQUENCE [LARGE SCALE GENOMIC DNA]</scope>
    <source>
        <strain evidence="3 4">YN101</strain>
    </source>
</reference>
<dbReference type="InterPro" id="IPR046357">
    <property type="entry name" value="PPIase_dom_sf"/>
</dbReference>
<evidence type="ECO:0000313" key="3">
    <source>
        <dbReference type="EMBL" id="QDG49753.1"/>
    </source>
</evidence>